<keyword evidence="3 6" id="KW-0731">Sigma factor</keyword>
<evidence type="ECO:0000256" key="4">
    <source>
        <dbReference type="ARBA" id="ARBA00023125"/>
    </source>
</evidence>
<dbReference type="InterPro" id="IPR014284">
    <property type="entry name" value="RNA_pol_sigma-70_dom"/>
</dbReference>
<accession>A0ABT4U4K2</accession>
<reference evidence="9 10" key="1">
    <citation type="submission" date="2023-01" db="EMBL/GenBank/DDBJ databases">
        <title>Draft genome sequence of Nocardiopsis sp. RSe5-2 isolated from halophytes.</title>
        <authorList>
            <person name="Duangmal K."/>
            <person name="Chantavorakit T."/>
        </authorList>
    </citation>
    <scope>NUCLEOTIDE SEQUENCE [LARGE SCALE GENOMIC DNA]</scope>
    <source>
        <strain evidence="9 10">RSe5-2</strain>
    </source>
</reference>
<dbReference type="SUPFAM" id="SSF88659">
    <property type="entry name" value="Sigma3 and sigma4 domains of RNA polymerase sigma factors"/>
    <property type="match status" value="1"/>
</dbReference>
<dbReference type="InterPro" id="IPR036388">
    <property type="entry name" value="WH-like_DNA-bd_sf"/>
</dbReference>
<protein>
    <recommendedName>
        <fullName evidence="6">RNA polymerase sigma factor</fullName>
    </recommendedName>
</protein>
<dbReference type="InterPro" id="IPR013324">
    <property type="entry name" value="RNA_pol_sigma_r3/r4-like"/>
</dbReference>
<dbReference type="PANTHER" id="PTHR43133:SF52">
    <property type="entry name" value="ECF RNA POLYMERASE SIGMA FACTOR SIGL"/>
    <property type="match status" value="1"/>
</dbReference>
<dbReference type="Gene3D" id="1.10.10.10">
    <property type="entry name" value="Winged helix-like DNA-binding domain superfamily/Winged helix DNA-binding domain"/>
    <property type="match status" value="1"/>
</dbReference>
<evidence type="ECO:0000259" key="7">
    <source>
        <dbReference type="Pfam" id="PF04542"/>
    </source>
</evidence>
<dbReference type="PANTHER" id="PTHR43133">
    <property type="entry name" value="RNA POLYMERASE ECF-TYPE SIGMA FACTO"/>
    <property type="match status" value="1"/>
</dbReference>
<dbReference type="InterPro" id="IPR039425">
    <property type="entry name" value="RNA_pol_sigma-70-like"/>
</dbReference>
<dbReference type="EMBL" id="JAQFWQ010000037">
    <property type="protein sequence ID" value="MDA2811877.1"/>
    <property type="molecule type" value="Genomic_DNA"/>
</dbReference>
<evidence type="ECO:0000256" key="5">
    <source>
        <dbReference type="ARBA" id="ARBA00023163"/>
    </source>
</evidence>
<evidence type="ECO:0000256" key="1">
    <source>
        <dbReference type="ARBA" id="ARBA00010641"/>
    </source>
</evidence>
<name>A0ABT4U4K2_9ACTN</name>
<evidence type="ECO:0000259" key="8">
    <source>
        <dbReference type="Pfam" id="PF04545"/>
    </source>
</evidence>
<dbReference type="PROSITE" id="PS01063">
    <property type="entry name" value="SIGMA70_ECF"/>
    <property type="match status" value="1"/>
</dbReference>
<evidence type="ECO:0000313" key="9">
    <source>
        <dbReference type="EMBL" id="MDA2811877.1"/>
    </source>
</evidence>
<comment type="similarity">
    <text evidence="1 6">Belongs to the sigma-70 factor family. ECF subfamily.</text>
</comment>
<sequence>MTALRDASEADPARFIEMYTTHFGDLVVFLMARTDVGRHGAEDLAQEVMLRAWRFLPRLAGGADELGPWLRTVARRVAIDADRARRARPDEVSYGADRGPVEEAAVTEDESDRVVERMALRRPVQRLAAKHRRAVELVYLQDKEMKAAAHELGVPVGTVKSRCHYALRTLRADQELAAAC</sequence>
<keyword evidence="10" id="KW-1185">Reference proteome</keyword>
<proteinExistence type="inferred from homology"/>
<dbReference type="RefSeq" id="WP_270686328.1">
    <property type="nucleotide sequence ID" value="NZ_JAQFWQ010000037.1"/>
</dbReference>
<dbReference type="SUPFAM" id="SSF88946">
    <property type="entry name" value="Sigma2 domain of RNA polymerase sigma factors"/>
    <property type="match status" value="1"/>
</dbReference>
<evidence type="ECO:0000256" key="6">
    <source>
        <dbReference type="RuleBase" id="RU000716"/>
    </source>
</evidence>
<keyword evidence="5 6" id="KW-0804">Transcription</keyword>
<dbReference type="InterPro" id="IPR000838">
    <property type="entry name" value="RNA_pol_sigma70_ECF_CS"/>
</dbReference>
<dbReference type="Proteomes" id="UP001527866">
    <property type="component" value="Unassembled WGS sequence"/>
</dbReference>
<dbReference type="InterPro" id="IPR007627">
    <property type="entry name" value="RNA_pol_sigma70_r2"/>
</dbReference>
<feature type="domain" description="RNA polymerase sigma-70 region 4" evidence="8">
    <location>
        <begin position="125"/>
        <end position="172"/>
    </location>
</feature>
<comment type="caution">
    <text evidence="9">The sequence shown here is derived from an EMBL/GenBank/DDBJ whole genome shotgun (WGS) entry which is preliminary data.</text>
</comment>
<organism evidence="9 10">
    <name type="scientific">Nocardiopsis endophytica</name>
    <dbReference type="NCBI Taxonomy" id="3018445"/>
    <lineage>
        <taxon>Bacteria</taxon>
        <taxon>Bacillati</taxon>
        <taxon>Actinomycetota</taxon>
        <taxon>Actinomycetes</taxon>
        <taxon>Streptosporangiales</taxon>
        <taxon>Nocardiopsidaceae</taxon>
        <taxon>Nocardiopsis</taxon>
    </lineage>
</organism>
<evidence type="ECO:0000313" key="10">
    <source>
        <dbReference type="Proteomes" id="UP001527866"/>
    </source>
</evidence>
<dbReference type="Gene3D" id="1.10.1740.10">
    <property type="match status" value="1"/>
</dbReference>
<keyword evidence="2 6" id="KW-0805">Transcription regulation</keyword>
<dbReference type="InterPro" id="IPR013325">
    <property type="entry name" value="RNA_pol_sigma_r2"/>
</dbReference>
<evidence type="ECO:0000256" key="3">
    <source>
        <dbReference type="ARBA" id="ARBA00023082"/>
    </source>
</evidence>
<dbReference type="NCBIfam" id="TIGR02937">
    <property type="entry name" value="sigma70-ECF"/>
    <property type="match status" value="1"/>
</dbReference>
<gene>
    <name evidence="9" type="ORF">O4J56_14635</name>
</gene>
<evidence type="ECO:0000256" key="2">
    <source>
        <dbReference type="ARBA" id="ARBA00023015"/>
    </source>
</evidence>
<feature type="domain" description="RNA polymerase sigma-70 region 2" evidence="7">
    <location>
        <begin position="24"/>
        <end position="86"/>
    </location>
</feature>
<dbReference type="Pfam" id="PF04542">
    <property type="entry name" value="Sigma70_r2"/>
    <property type="match status" value="1"/>
</dbReference>
<dbReference type="Pfam" id="PF04545">
    <property type="entry name" value="Sigma70_r4"/>
    <property type="match status" value="1"/>
</dbReference>
<dbReference type="InterPro" id="IPR007630">
    <property type="entry name" value="RNA_pol_sigma70_r4"/>
</dbReference>
<keyword evidence="4 6" id="KW-0238">DNA-binding</keyword>